<keyword evidence="1" id="KW-0472">Membrane</keyword>
<accession>A0A7Z8Z987</accession>
<proteinExistence type="predicted"/>
<dbReference type="Proteomes" id="UP000267630">
    <property type="component" value="Chromosome 3"/>
</dbReference>
<feature type="transmembrane region" description="Helical" evidence="1">
    <location>
        <begin position="78"/>
        <end position="98"/>
    </location>
</feature>
<feature type="transmembrane region" description="Helical" evidence="1">
    <location>
        <begin position="378"/>
        <end position="396"/>
    </location>
</feature>
<reference evidence="2 3" key="1">
    <citation type="submission" date="2018-12" db="EMBL/GenBank/DDBJ databases">
        <authorList>
            <consortium name="Pathogen Informatics"/>
        </authorList>
    </citation>
    <scope>NUCLEOTIDE SEQUENCE [LARGE SCALE GENOMIC DNA]</scope>
    <source>
        <strain evidence="2 3">NCTC9997</strain>
    </source>
</reference>
<feature type="transmembrane region" description="Helical" evidence="1">
    <location>
        <begin position="220"/>
        <end position="242"/>
    </location>
</feature>
<feature type="transmembrane region" description="Helical" evidence="1">
    <location>
        <begin position="43"/>
        <end position="66"/>
    </location>
</feature>
<evidence type="ECO:0000313" key="3">
    <source>
        <dbReference type="Proteomes" id="UP000267630"/>
    </source>
</evidence>
<keyword evidence="1" id="KW-1133">Transmembrane helix</keyword>
<sequence>MIRILLQTMANKPWLRLLALAFLISSIGNGITWIVVFGELIRLSAPVASLALAYVLSTVPGLLGSIAGERFCQRMSPFTILILGEGLGLIGLAVPFYAVAIDSIPLLLMAQAIGAFTTGMTFPALSQLFKTGLSEEELPVATTLESLIFAGNVLCGIGLGLVLRGYMSATHLLLIDLLSFAAALVLLGRAKRRVGAPFVEHVRSLSSLRWQTLTHSQRRAMLLLPLLAAAGAPAMALLPGLAPGALSSGTPEQTTALALLFTRSLGQLVGPLLLNPARFEKNSSSNGLQIGCLAIFLLCYGLIPFATWPAVALALVFVAHIFSNVVFSLAVYALLKNFERQQVPAAIARSYRRQMAVSAIVSLGAGYCAEAIGAAGSLYLFSGTGFILSVALLAIGKASIKPERA</sequence>
<evidence type="ECO:0000313" key="2">
    <source>
        <dbReference type="EMBL" id="VED49414.1"/>
    </source>
</evidence>
<feature type="transmembrane region" description="Helical" evidence="1">
    <location>
        <begin position="104"/>
        <end position="126"/>
    </location>
</feature>
<feature type="transmembrane region" description="Helical" evidence="1">
    <location>
        <begin position="169"/>
        <end position="187"/>
    </location>
</feature>
<feature type="transmembrane region" description="Helical" evidence="1">
    <location>
        <begin position="138"/>
        <end position="163"/>
    </location>
</feature>
<feature type="transmembrane region" description="Helical" evidence="1">
    <location>
        <begin position="286"/>
        <end position="306"/>
    </location>
</feature>
<protein>
    <submittedName>
        <fullName evidence="2">H+ Antiporter protein</fullName>
    </submittedName>
</protein>
<dbReference type="EMBL" id="LR134253">
    <property type="protein sequence ID" value="VED49414.1"/>
    <property type="molecule type" value="Genomic_DNA"/>
</dbReference>
<name>A0A7Z8Z987_RAOTE</name>
<feature type="transmembrane region" description="Helical" evidence="1">
    <location>
        <begin position="312"/>
        <end position="335"/>
    </location>
</feature>
<feature type="transmembrane region" description="Helical" evidence="1">
    <location>
        <begin position="254"/>
        <end position="274"/>
    </location>
</feature>
<keyword evidence="1" id="KW-0812">Transmembrane</keyword>
<keyword evidence="3" id="KW-1185">Reference proteome</keyword>
<dbReference type="InterPro" id="IPR036259">
    <property type="entry name" value="MFS_trans_sf"/>
</dbReference>
<gene>
    <name evidence="2" type="ORF">NCTC9997_02736</name>
</gene>
<dbReference type="SUPFAM" id="SSF103473">
    <property type="entry name" value="MFS general substrate transporter"/>
    <property type="match status" value="1"/>
</dbReference>
<dbReference type="AlphaFoldDB" id="A0A7Z8Z987"/>
<evidence type="ECO:0000256" key="1">
    <source>
        <dbReference type="SAM" id="Phobius"/>
    </source>
</evidence>
<feature type="transmembrane region" description="Helical" evidence="1">
    <location>
        <begin position="355"/>
        <end position="372"/>
    </location>
</feature>
<feature type="transmembrane region" description="Helical" evidence="1">
    <location>
        <begin position="14"/>
        <end position="37"/>
    </location>
</feature>
<organism evidence="2 3">
    <name type="scientific">Raoultella terrigena</name>
    <name type="common">Klebsiella terrigena</name>
    <dbReference type="NCBI Taxonomy" id="577"/>
    <lineage>
        <taxon>Bacteria</taxon>
        <taxon>Pseudomonadati</taxon>
        <taxon>Pseudomonadota</taxon>
        <taxon>Gammaproteobacteria</taxon>
        <taxon>Enterobacterales</taxon>
        <taxon>Enterobacteriaceae</taxon>
        <taxon>Klebsiella/Raoultella group</taxon>
        <taxon>Raoultella</taxon>
    </lineage>
</organism>